<dbReference type="AlphaFoldDB" id="A0A1E5UH62"/>
<dbReference type="OrthoDB" id="1490993at2"/>
<dbReference type="KEGG" id="cnr:EB819_07505"/>
<sequence length="295" mass="35110">MKSYFNYFLILILLSLIIISCNTREKNYIIYYNKVNEIDSIYRIAQRPKLAIKKFRKLFKEFPPKNQERIEEFENYIYLSDKYQENFGGKKNLYKFITLIAPYRNAYQEHLPLFKKYGIDSLEAAYKTDLWVRSREKVLMDSITTLFIRDQEGKRLDVNISARNDLKNAKLMKWIFDNYGYPSLQKVGIFGNDDVFLPMSTFFSHMSASQDYPYFEKKLKRYLKMGDCTPREYSTMVDRYHLQVLKDKMLYGSYIGIDGISDTIQVNKNRKSVGLPSLKHNNIITKDFLKKINKN</sequence>
<dbReference type="PROSITE" id="PS51257">
    <property type="entry name" value="PROKAR_LIPOPROTEIN"/>
    <property type="match status" value="1"/>
</dbReference>
<dbReference type="STRING" id="237258.SAMN04489756_10924"/>
<evidence type="ECO:0000313" key="2">
    <source>
        <dbReference type="Proteomes" id="UP000095601"/>
    </source>
</evidence>
<proteinExistence type="predicted"/>
<protein>
    <recommendedName>
        <fullName evidence="3">Lipoprotein</fullName>
    </recommendedName>
</protein>
<comment type="caution">
    <text evidence="1">The sequence shown here is derived from an EMBL/GenBank/DDBJ whole genome shotgun (WGS) entry which is preliminary data.</text>
</comment>
<dbReference type="Proteomes" id="UP000095601">
    <property type="component" value="Unassembled WGS sequence"/>
</dbReference>
<reference evidence="1 2" key="1">
    <citation type="submission" date="2016-09" db="EMBL/GenBank/DDBJ databases">
        <authorList>
            <person name="Capua I."/>
            <person name="De Benedictis P."/>
            <person name="Joannis T."/>
            <person name="Lombin L.H."/>
            <person name="Cattoli G."/>
        </authorList>
    </citation>
    <scope>NUCLEOTIDE SEQUENCE [LARGE SCALE GENOMIC DNA]</scope>
    <source>
        <strain evidence="1 2">NRS-1</strain>
    </source>
</reference>
<accession>A0A1E5UH62</accession>
<gene>
    <name evidence="1" type="ORF">BHF72_1387</name>
</gene>
<dbReference type="RefSeq" id="WP_069797048.1">
    <property type="nucleotide sequence ID" value="NZ_CP034157.1"/>
</dbReference>
<evidence type="ECO:0008006" key="3">
    <source>
        <dbReference type="Google" id="ProtNLM"/>
    </source>
</evidence>
<dbReference type="EMBL" id="MKGI01000011">
    <property type="protein sequence ID" value="OEL12199.1"/>
    <property type="molecule type" value="Genomic_DNA"/>
</dbReference>
<name>A0A1E5UH62_9FLAO</name>
<evidence type="ECO:0000313" key="1">
    <source>
        <dbReference type="EMBL" id="OEL12199.1"/>
    </source>
</evidence>
<organism evidence="1 2">
    <name type="scientific">Cloacibacterium normanense</name>
    <dbReference type="NCBI Taxonomy" id="237258"/>
    <lineage>
        <taxon>Bacteria</taxon>
        <taxon>Pseudomonadati</taxon>
        <taxon>Bacteroidota</taxon>
        <taxon>Flavobacteriia</taxon>
        <taxon>Flavobacteriales</taxon>
        <taxon>Weeksellaceae</taxon>
    </lineage>
</organism>
<keyword evidence="2" id="KW-1185">Reference proteome</keyword>